<dbReference type="PANTHER" id="PTHR46746">
    <property type="entry name" value="KILLER CELL LECTIN-LIKE RECEPTOR SUBFAMILY F MEMBER 2"/>
    <property type="match status" value="1"/>
</dbReference>
<name>A0A9D2Y7G3_NOTFU</name>
<accession>A0A9D2Y7G3</accession>
<dbReference type="AlphaFoldDB" id="A0A9D2Y7G3"/>
<keyword evidence="1" id="KW-0430">Lectin</keyword>
<evidence type="ECO:0000256" key="4">
    <source>
        <dbReference type="SAM" id="Phobius"/>
    </source>
</evidence>
<keyword evidence="2" id="KW-1015">Disulfide bond</keyword>
<feature type="transmembrane region" description="Helical" evidence="4">
    <location>
        <begin position="33"/>
        <end position="56"/>
    </location>
</feature>
<dbReference type="InterPro" id="IPR016186">
    <property type="entry name" value="C-type_lectin-like/link_sf"/>
</dbReference>
<dbReference type="EMBL" id="JAAVVJ010000009">
    <property type="protein sequence ID" value="KAF7215385.1"/>
    <property type="molecule type" value="Genomic_DNA"/>
</dbReference>
<keyword evidence="4" id="KW-0812">Transmembrane</keyword>
<protein>
    <submittedName>
        <fullName evidence="5">C-type lectin domain family 10 member A-like</fullName>
    </submittedName>
</protein>
<dbReference type="KEGG" id="nfu:107389452"/>
<dbReference type="GO" id="GO:0030246">
    <property type="term" value="F:carbohydrate binding"/>
    <property type="evidence" value="ECO:0007669"/>
    <property type="project" value="UniProtKB-KW"/>
</dbReference>
<dbReference type="InterPro" id="IPR016187">
    <property type="entry name" value="CTDL_fold"/>
</dbReference>
<sequence length="169" mass="18767">MEEVYENVELHKSIHQNPLTNHRGSCRSKKKSGVAVLVFLGLLNVFLLLGLVILGVHSHGLVDITSDLSITNNNLTKRLQTSQDQLSNMTAERDLLNANLTEMTKELIELKMLSKKDKKCPAGWRMISCTCYLLSANRGSWDKGREDCRSRGAGLVVVNDADEQVGSDL</sequence>
<evidence type="ECO:0000256" key="3">
    <source>
        <dbReference type="SAM" id="Coils"/>
    </source>
</evidence>
<dbReference type="Proteomes" id="UP000822369">
    <property type="component" value="Chromosome 9"/>
</dbReference>
<organism evidence="5 6">
    <name type="scientific">Nothobranchius furzeri</name>
    <name type="common">Turquoise killifish</name>
    <dbReference type="NCBI Taxonomy" id="105023"/>
    <lineage>
        <taxon>Eukaryota</taxon>
        <taxon>Metazoa</taxon>
        <taxon>Chordata</taxon>
        <taxon>Craniata</taxon>
        <taxon>Vertebrata</taxon>
        <taxon>Euteleostomi</taxon>
        <taxon>Actinopterygii</taxon>
        <taxon>Neopterygii</taxon>
        <taxon>Teleostei</taxon>
        <taxon>Neoteleostei</taxon>
        <taxon>Acanthomorphata</taxon>
        <taxon>Ovalentaria</taxon>
        <taxon>Atherinomorphae</taxon>
        <taxon>Cyprinodontiformes</taxon>
        <taxon>Nothobranchiidae</taxon>
        <taxon>Nothobranchius</taxon>
    </lineage>
</organism>
<dbReference type="OMA" id="NESCDET"/>
<comment type="caution">
    <text evidence="5">The sequence shown here is derived from an EMBL/GenBank/DDBJ whole genome shotgun (WGS) entry which is preliminary data.</text>
</comment>
<proteinExistence type="predicted"/>
<keyword evidence="3" id="KW-0175">Coiled coil</keyword>
<dbReference type="SUPFAM" id="SSF56436">
    <property type="entry name" value="C-type lectin-like"/>
    <property type="match status" value="1"/>
</dbReference>
<gene>
    <name evidence="5" type="ORF">G4P62_013468</name>
</gene>
<evidence type="ECO:0000313" key="5">
    <source>
        <dbReference type="EMBL" id="KAF7215385.1"/>
    </source>
</evidence>
<evidence type="ECO:0000256" key="1">
    <source>
        <dbReference type="ARBA" id="ARBA00022734"/>
    </source>
</evidence>
<evidence type="ECO:0000256" key="2">
    <source>
        <dbReference type="ARBA" id="ARBA00023157"/>
    </source>
</evidence>
<keyword evidence="4" id="KW-1133">Transmembrane helix</keyword>
<feature type="coiled-coil region" evidence="3">
    <location>
        <begin position="72"/>
        <end position="106"/>
    </location>
</feature>
<evidence type="ECO:0000313" key="6">
    <source>
        <dbReference type="Proteomes" id="UP000822369"/>
    </source>
</evidence>
<dbReference type="InterPro" id="IPR051379">
    <property type="entry name" value="C-type_Lectin_Receptor_IMM"/>
</dbReference>
<dbReference type="PANTHER" id="PTHR46746:SF9">
    <property type="entry name" value="CD209 ANTIGEN-LIKE PROTEIN C-LIKE"/>
    <property type="match status" value="1"/>
</dbReference>
<dbReference type="Gene3D" id="3.10.100.10">
    <property type="entry name" value="Mannose-Binding Protein A, subunit A"/>
    <property type="match status" value="1"/>
</dbReference>
<keyword evidence="4" id="KW-0472">Membrane</keyword>
<reference evidence="5" key="1">
    <citation type="submission" date="2020-03" db="EMBL/GenBank/DDBJ databases">
        <title>Intra-Species Differences in Population Size shape Life History and Genome Evolution.</title>
        <authorList>
            <person name="Willemsen D."/>
            <person name="Cui R."/>
            <person name="Valenzano D.R."/>
        </authorList>
    </citation>
    <scope>NUCLEOTIDE SEQUENCE</scope>
    <source>
        <strain evidence="5">GRZ</strain>
        <tissue evidence="5">Whole</tissue>
    </source>
</reference>